<sequence>MKQKPDEFPDQWVRQTLSQLPDTPPPGSAFNSERLWGQLRPELEQTPARRLTGWVWWAAAACLLALALGYFWLYTSTSKHSIVATGNHKPKRLLTNQYQPNSSADVARSKPVVDGKEKPVLALQKHRDQKETRKAKTTPFVTEPIEAVAQTTEVPRSIEVSLLVESEPEAQKPSVAMSAPKHRFKVVHENELRSEEETRPKLYPAENFVRIGTGGRAESVSDGSRPAFTLPLTHKPNQ</sequence>
<organism evidence="3 4">
    <name type="scientific">Spirosoma foliorum</name>
    <dbReference type="NCBI Taxonomy" id="2710596"/>
    <lineage>
        <taxon>Bacteria</taxon>
        <taxon>Pseudomonadati</taxon>
        <taxon>Bacteroidota</taxon>
        <taxon>Cytophagia</taxon>
        <taxon>Cytophagales</taxon>
        <taxon>Cytophagaceae</taxon>
        <taxon>Spirosoma</taxon>
    </lineage>
</organism>
<feature type="region of interest" description="Disordered" evidence="1">
    <location>
        <begin position="214"/>
        <end position="238"/>
    </location>
</feature>
<feature type="transmembrane region" description="Helical" evidence="2">
    <location>
        <begin position="54"/>
        <end position="73"/>
    </location>
</feature>
<dbReference type="AlphaFoldDB" id="A0A7G5GQY0"/>
<protein>
    <submittedName>
        <fullName evidence="3">Uncharacterized protein</fullName>
    </submittedName>
</protein>
<proteinExistence type="predicted"/>
<keyword evidence="2" id="KW-0472">Membrane</keyword>
<evidence type="ECO:0000313" key="3">
    <source>
        <dbReference type="EMBL" id="QMW01272.1"/>
    </source>
</evidence>
<name>A0A7G5GQY0_9BACT</name>
<dbReference type="EMBL" id="CP059732">
    <property type="protein sequence ID" value="QMW01272.1"/>
    <property type="molecule type" value="Genomic_DNA"/>
</dbReference>
<evidence type="ECO:0000256" key="1">
    <source>
        <dbReference type="SAM" id="MobiDB-lite"/>
    </source>
</evidence>
<gene>
    <name evidence="3" type="ORF">H3H32_25360</name>
</gene>
<keyword evidence="2" id="KW-0812">Transmembrane</keyword>
<dbReference type="KEGG" id="sfol:H3H32_25360"/>
<evidence type="ECO:0000256" key="2">
    <source>
        <dbReference type="SAM" id="Phobius"/>
    </source>
</evidence>
<keyword evidence="4" id="KW-1185">Reference proteome</keyword>
<dbReference type="RefSeq" id="WP_182458555.1">
    <property type="nucleotide sequence ID" value="NZ_CP059732.1"/>
</dbReference>
<keyword evidence="2" id="KW-1133">Transmembrane helix</keyword>
<dbReference type="Proteomes" id="UP000515369">
    <property type="component" value="Chromosome"/>
</dbReference>
<accession>A0A7G5GQY0</accession>
<evidence type="ECO:0000313" key="4">
    <source>
        <dbReference type="Proteomes" id="UP000515369"/>
    </source>
</evidence>
<reference evidence="3 4" key="1">
    <citation type="submission" date="2020-07" db="EMBL/GenBank/DDBJ databases">
        <title>Spirosoma foliorum sp. nov., isolated from the leaves on the Nejang mountain Korea, Republic of.</title>
        <authorList>
            <person name="Ho H."/>
            <person name="Lee Y.-J."/>
            <person name="Nurcahyanto D.-A."/>
            <person name="Kim S.-G."/>
        </authorList>
    </citation>
    <scope>NUCLEOTIDE SEQUENCE [LARGE SCALE GENOMIC DNA]</scope>
    <source>
        <strain evidence="3 4">PL0136</strain>
    </source>
</reference>